<protein>
    <submittedName>
        <fullName evidence="1">Uncharacterized protein</fullName>
    </submittedName>
</protein>
<comment type="caution">
    <text evidence="1">The sequence shown here is derived from an EMBL/GenBank/DDBJ whole genome shotgun (WGS) entry which is preliminary data.</text>
</comment>
<dbReference type="Proteomes" id="UP001301728">
    <property type="component" value="Unassembled WGS sequence"/>
</dbReference>
<evidence type="ECO:0000313" key="2">
    <source>
        <dbReference type="Proteomes" id="UP001301728"/>
    </source>
</evidence>
<dbReference type="RefSeq" id="WP_323218651.1">
    <property type="nucleotide sequence ID" value="NZ_JAYGHT010000021.1"/>
</dbReference>
<keyword evidence="2" id="KW-1185">Reference proteome</keyword>
<reference evidence="1 2" key="1">
    <citation type="submission" date="2023-12" db="EMBL/GenBank/DDBJ databases">
        <title>Baltic Sea Cyanobacteria.</title>
        <authorList>
            <person name="Delbaje E."/>
            <person name="Fewer D.P."/>
            <person name="Shishido T.K."/>
        </authorList>
    </citation>
    <scope>NUCLEOTIDE SEQUENCE [LARGE SCALE GENOMIC DNA]</scope>
    <source>
        <strain evidence="1 2">CCNP 1315</strain>
    </source>
</reference>
<gene>
    <name evidence="1" type="ORF">VB854_08955</name>
</gene>
<sequence length="58" mass="6319">MKQERNINTVCTALCQFSIAANLSDAQVQNARFSSNSPGMTEELKQDLIKRGAIFDGG</sequence>
<organism evidence="1 2">
    <name type="scientific">Limnoraphis robusta CCNP1315</name>
    <dbReference type="NCBI Taxonomy" id="3110306"/>
    <lineage>
        <taxon>Bacteria</taxon>
        <taxon>Bacillati</taxon>
        <taxon>Cyanobacteriota</taxon>
        <taxon>Cyanophyceae</taxon>
        <taxon>Oscillatoriophycideae</taxon>
        <taxon>Oscillatoriales</taxon>
        <taxon>Sirenicapillariaceae</taxon>
        <taxon>Limnoraphis</taxon>
    </lineage>
</organism>
<evidence type="ECO:0000313" key="1">
    <source>
        <dbReference type="EMBL" id="MEA5519077.1"/>
    </source>
</evidence>
<dbReference type="EMBL" id="JAYGHT010000021">
    <property type="protein sequence ID" value="MEA5519077.1"/>
    <property type="molecule type" value="Genomic_DNA"/>
</dbReference>
<accession>A0ABU5TVZ5</accession>
<name>A0ABU5TVZ5_9CYAN</name>
<proteinExistence type="predicted"/>